<accession>A0AAN9TJ84</accession>
<feature type="transmembrane region" description="Helical" evidence="5">
    <location>
        <begin position="20"/>
        <end position="42"/>
    </location>
</feature>
<dbReference type="InterPro" id="IPR036259">
    <property type="entry name" value="MFS_trans_sf"/>
</dbReference>
<dbReference type="PANTHER" id="PTHR48021">
    <property type="match status" value="1"/>
</dbReference>
<evidence type="ECO:0000256" key="2">
    <source>
        <dbReference type="ARBA" id="ARBA00022692"/>
    </source>
</evidence>
<dbReference type="Proteomes" id="UP001367676">
    <property type="component" value="Unassembled WGS sequence"/>
</dbReference>
<keyword evidence="4 5" id="KW-0472">Membrane</keyword>
<feature type="domain" description="Major facilitator superfamily (MFS) profile" evidence="6">
    <location>
        <begin position="1"/>
        <end position="413"/>
    </location>
</feature>
<feature type="transmembrane region" description="Helical" evidence="5">
    <location>
        <begin position="268"/>
        <end position="290"/>
    </location>
</feature>
<feature type="transmembrane region" description="Helical" evidence="5">
    <location>
        <begin position="139"/>
        <end position="157"/>
    </location>
</feature>
<feature type="transmembrane region" description="Helical" evidence="5">
    <location>
        <begin position="328"/>
        <end position="348"/>
    </location>
</feature>
<dbReference type="InterPro" id="IPR050549">
    <property type="entry name" value="MFS_Trehalose_Transporter"/>
</dbReference>
<keyword evidence="8" id="KW-1185">Reference proteome</keyword>
<feature type="transmembrane region" description="Helical" evidence="5">
    <location>
        <begin position="111"/>
        <end position="133"/>
    </location>
</feature>
<dbReference type="InterPro" id="IPR020846">
    <property type="entry name" value="MFS_dom"/>
</dbReference>
<dbReference type="PROSITE" id="PS50850">
    <property type="entry name" value="MFS"/>
    <property type="match status" value="1"/>
</dbReference>
<reference evidence="7 8" key="1">
    <citation type="submission" date="2024-03" db="EMBL/GenBank/DDBJ databases">
        <title>Adaptation during the transition from Ophiocordyceps entomopathogen to insect associate is accompanied by gene loss and intensified selection.</title>
        <authorList>
            <person name="Ward C.M."/>
            <person name="Onetto C.A."/>
            <person name="Borneman A.R."/>
        </authorList>
    </citation>
    <scope>NUCLEOTIDE SEQUENCE [LARGE SCALE GENOMIC DNA]</scope>
    <source>
        <strain evidence="7">AWRI1</strain>
        <tissue evidence="7">Single Adult Female</tissue>
    </source>
</reference>
<keyword evidence="3 5" id="KW-1133">Transmembrane helix</keyword>
<dbReference type="InterPro" id="IPR005828">
    <property type="entry name" value="MFS_sugar_transport-like"/>
</dbReference>
<comment type="subcellular location">
    <subcellularLocation>
        <location evidence="1">Membrane</location>
        <topology evidence="1">Multi-pass membrane protein</topology>
    </subcellularLocation>
</comment>
<evidence type="ECO:0000313" key="8">
    <source>
        <dbReference type="Proteomes" id="UP001367676"/>
    </source>
</evidence>
<feature type="transmembrane region" description="Helical" evidence="5">
    <location>
        <begin position="391"/>
        <end position="409"/>
    </location>
</feature>
<feature type="transmembrane region" description="Helical" evidence="5">
    <location>
        <begin position="360"/>
        <end position="379"/>
    </location>
</feature>
<sequence>MAECYSSIALPEMNLSTAMSSWFAAVGGYTGFVGILLVGYIIDAFGRKTTLLLALVPHIIGWSLLYSDYAGFTAILGRSFTGLTTVSMFYPPQLYAVECITVNHERLRSIFRAWPGIANSLGFLLTFFAGTFITYQNVAALAALLSVIIFVLIFIEIPESPTWLYMKGRYGDAELSERKLGITQPILKTPTDSSNLPATRIFLLSGSSWRQEAKKLTRPDVYTPVIVMTIVCALIFQTGGTVMTAYMLEIIGINPSNVSNSKNLAHTYSIVSGFLILIAHISVSLALPYLGCRKMSLSMSFFMCIGMLILGITTVGNSQTDSYGLHVFAVWLVTFSFHFGVISVPVAVMSDLFPVDAKGFASIPILTMSLGGAFAAQLYPYLKLFFAGSAYYAYAFGCIIYAAFIFFFMPETVGRTYEEVKNSLLRSRSQ</sequence>
<feature type="transmembrane region" description="Helical" evidence="5">
    <location>
        <begin position="49"/>
        <end position="66"/>
    </location>
</feature>
<comment type="caution">
    <text evidence="7">The sequence shown here is derived from an EMBL/GenBank/DDBJ whole genome shotgun (WGS) entry which is preliminary data.</text>
</comment>
<feature type="transmembrane region" description="Helical" evidence="5">
    <location>
        <begin position="221"/>
        <end position="248"/>
    </location>
</feature>
<evidence type="ECO:0000256" key="5">
    <source>
        <dbReference type="SAM" id="Phobius"/>
    </source>
</evidence>
<dbReference type="SUPFAM" id="SSF103473">
    <property type="entry name" value="MFS general substrate transporter"/>
    <property type="match status" value="1"/>
</dbReference>
<gene>
    <name evidence="7" type="ORF">V9T40_002864</name>
</gene>
<dbReference type="Pfam" id="PF00083">
    <property type="entry name" value="Sugar_tr"/>
    <property type="match status" value="1"/>
</dbReference>
<feature type="transmembrane region" description="Helical" evidence="5">
    <location>
        <begin position="72"/>
        <end position="90"/>
    </location>
</feature>
<protein>
    <recommendedName>
        <fullName evidence="6">Major facilitator superfamily (MFS) profile domain-containing protein</fullName>
    </recommendedName>
</protein>
<dbReference type="PROSITE" id="PS00216">
    <property type="entry name" value="SUGAR_TRANSPORT_1"/>
    <property type="match status" value="1"/>
</dbReference>
<proteinExistence type="predicted"/>
<evidence type="ECO:0000313" key="7">
    <source>
        <dbReference type="EMBL" id="KAK7591251.1"/>
    </source>
</evidence>
<keyword evidence="2 5" id="KW-0812">Transmembrane</keyword>
<dbReference type="EMBL" id="JBBCAQ010000022">
    <property type="protein sequence ID" value="KAK7591251.1"/>
    <property type="molecule type" value="Genomic_DNA"/>
</dbReference>
<dbReference type="AlphaFoldDB" id="A0AAN9TJ84"/>
<evidence type="ECO:0000256" key="3">
    <source>
        <dbReference type="ARBA" id="ARBA00022989"/>
    </source>
</evidence>
<evidence type="ECO:0000256" key="1">
    <source>
        <dbReference type="ARBA" id="ARBA00004141"/>
    </source>
</evidence>
<dbReference type="InterPro" id="IPR005829">
    <property type="entry name" value="Sugar_transporter_CS"/>
</dbReference>
<evidence type="ECO:0000256" key="4">
    <source>
        <dbReference type="ARBA" id="ARBA00023136"/>
    </source>
</evidence>
<organism evidence="7 8">
    <name type="scientific">Parthenolecanium corni</name>
    <dbReference type="NCBI Taxonomy" id="536013"/>
    <lineage>
        <taxon>Eukaryota</taxon>
        <taxon>Metazoa</taxon>
        <taxon>Ecdysozoa</taxon>
        <taxon>Arthropoda</taxon>
        <taxon>Hexapoda</taxon>
        <taxon>Insecta</taxon>
        <taxon>Pterygota</taxon>
        <taxon>Neoptera</taxon>
        <taxon>Paraneoptera</taxon>
        <taxon>Hemiptera</taxon>
        <taxon>Sternorrhyncha</taxon>
        <taxon>Coccoidea</taxon>
        <taxon>Coccidae</taxon>
        <taxon>Parthenolecanium</taxon>
    </lineage>
</organism>
<dbReference type="PANTHER" id="PTHR48021:SF1">
    <property type="entry name" value="GH07001P-RELATED"/>
    <property type="match status" value="1"/>
</dbReference>
<name>A0AAN9TJ84_9HEMI</name>
<feature type="transmembrane region" description="Helical" evidence="5">
    <location>
        <begin position="297"/>
        <end position="316"/>
    </location>
</feature>
<dbReference type="GO" id="GO:0016020">
    <property type="term" value="C:membrane"/>
    <property type="evidence" value="ECO:0007669"/>
    <property type="project" value="UniProtKB-SubCell"/>
</dbReference>
<dbReference type="GO" id="GO:0022857">
    <property type="term" value="F:transmembrane transporter activity"/>
    <property type="evidence" value="ECO:0007669"/>
    <property type="project" value="InterPro"/>
</dbReference>
<dbReference type="Gene3D" id="1.20.1250.20">
    <property type="entry name" value="MFS general substrate transporter like domains"/>
    <property type="match status" value="1"/>
</dbReference>
<evidence type="ECO:0000259" key="6">
    <source>
        <dbReference type="PROSITE" id="PS50850"/>
    </source>
</evidence>